<dbReference type="GO" id="GO:0004803">
    <property type="term" value="F:transposase activity"/>
    <property type="evidence" value="ECO:0007669"/>
    <property type="project" value="InterPro"/>
</dbReference>
<name>A0A4R2NWI2_9BACL</name>
<keyword evidence="3" id="KW-1185">Reference proteome</keyword>
<dbReference type="AlphaFoldDB" id="A0A4R2NWI2"/>
<dbReference type="OrthoDB" id="9788881at2"/>
<dbReference type="RefSeq" id="WP_132746673.1">
    <property type="nucleotide sequence ID" value="NZ_SLXK01000020.1"/>
</dbReference>
<dbReference type="SUPFAM" id="SSF143422">
    <property type="entry name" value="Transposase IS200-like"/>
    <property type="match status" value="1"/>
</dbReference>
<reference evidence="2 3" key="1">
    <citation type="submission" date="2019-03" db="EMBL/GenBank/DDBJ databases">
        <title>Genomic Encyclopedia of Type Strains, Phase IV (KMG-IV): sequencing the most valuable type-strain genomes for metagenomic binning, comparative biology and taxonomic classification.</title>
        <authorList>
            <person name="Goeker M."/>
        </authorList>
    </citation>
    <scope>NUCLEOTIDE SEQUENCE [LARGE SCALE GENOMIC DNA]</scope>
    <source>
        <strain evidence="2 3">DSM 19377</strain>
    </source>
</reference>
<dbReference type="InterPro" id="IPR002686">
    <property type="entry name" value="Transposase_17"/>
</dbReference>
<sequence>MPRPRRVWFPGAIYHITSRGNRRYPIYNDSKDRKKYFKLIEETNHLYPFTLHAYSLMSNHIHLLLETIDHPPSEIIRYLHSKYAMYFNKRHEVDGHLFQGRYCGKIIDTPEYFLSASRYIHLNPVNAGIPDQLLNPLWTSYSAFINNTSKSENVLLSTEKTLSFFPEPRESYYRIYIESCLRGLTPRGQTPFL</sequence>
<dbReference type="EMBL" id="SLXK01000020">
    <property type="protein sequence ID" value="TCP25978.1"/>
    <property type="molecule type" value="Genomic_DNA"/>
</dbReference>
<dbReference type="Gene3D" id="3.30.70.1290">
    <property type="entry name" value="Transposase IS200-like"/>
    <property type="match status" value="1"/>
</dbReference>
<dbReference type="GO" id="GO:0003677">
    <property type="term" value="F:DNA binding"/>
    <property type="evidence" value="ECO:0007669"/>
    <property type="project" value="InterPro"/>
</dbReference>
<dbReference type="PANTHER" id="PTHR34322:SF2">
    <property type="entry name" value="TRANSPOSASE IS200-LIKE DOMAIN-CONTAINING PROTEIN"/>
    <property type="match status" value="1"/>
</dbReference>
<dbReference type="PANTHER" id="PTHR34322">
    <property type="entry name" value="TRANSPOSASE, Y1_TNP DOMAIN-CONTAINING"/>
    <property type="match status" value="1"/>
</dbReference>
<protein>
    <submittedName>
        <fullName evidence="2">REP element-mobilizing transposase RayT</fullName>
    </submittedName>
</protein>
<proteinExistence type="predicted"/>
<evidence type="ECO:0000313" key="3">
    <source>
        <dbReference type="Proteomes" id="UP000295416"/>
    </source>
</evidence>
<gene>
    <name evidence="2" type="ORF">EV207_12012</name>
</gene>
<dbReference type="SMART" id="SM01321">
    <property type="entry name" value="Y1_Tnp"/>
    <property type="match status" value="1"/>
</dbReference>
<dbReference type="GO" id="GO:0006313">
    <property type="term" value="P:DNA transposition"/>
    <property type="evidence" value="ECO:0007669"/>
    <property type="project" value="InterPro"/>
</dbReference>
<evidence type="ECO:0000259" key="1">
    <source>
        <dbReference type="SMART" id="SM01321"/>
    </source>
</evidence>
<dbReference type="Proteomes" id="UP000295416">
    <property type="component" value="Unassembled WGS sequence"/>
</dbReference>
<evidence type="ECO:0000313" key="2">
    <source>
        <dbReference type="EMBL" id="TCP25978.1"/>
    </source>
</evidence>
<dbReference type="Pfam" id="PF01797">
    <property type="entry name" value="Y1_Tnp"/>
    <property type="match status" value="1"/>
</dbReference>
<dbReference type="InterPro" id="IPR036515">
    <property type="entry name" value="Transposase_17_sf"/>
</dbReference>
<organism evidence="2 3">
    <name type="scientific">Scopulibacillus darangshiensis</name>
    <dbReference type="NCBI Taxonomy" id="442528"/>
    <lineage>
        <taxon>Bacteria</taxon>
        <taxon>Bacillati</taxon>
        <taxon>Bacillota</taxon>
        <taxon>Bacilli</taxon>
        <taxon>Bacillales</taxon>
        <taxon>Sporolactobacillaceae</taxon>
        <taxon>Scopulibacillus</taxon>
    </lineage>
</organism>
<comment type="caution">
    <text evidence="2">The sequence shown here is derived from an EMBL/GenBank/DDBJ whole genome shotgun (WGS) entry which is preliminary data.</text>
</comment>
<accession>A0A4R2NWI2</accession>
<feature type="domain" description="Transposase IS200-like" evidence="1">
    <location>
        <begin position="9"/>
        <end position="123"/>
    </location>
</feature>